<name>A0Q257_CLONN</name>
<evidence type="ECO:0008006" key="4">
    <source>
        <dbReference type="Google" id="ProtNLM"/>
    </source>
</evidence>
<dbReference type="EMBL" id="CP000382">
    <property type="protein sequence ID" value="ABK62336.1"/>
    <property type="molecule type" value="Genomic_DNA"/>
</dbReference>
<dbReference type="eggNOG" id="ENOG502Z9DX">
    <property type="taxonomic scope" value="Bacteria"/>
</dbReference>
<evidence type="ECO:0000256" key="1">
    <source>
        <dbReference type="SAM" id="Coils"/>
    </source>
</evidence>
<dbReference type="AlphaFoldDB" id="A0Q257"/>
<proteinExistence type="predicted"/>
<dbReference type="PATRIC" id="fig|386415.7.peg.1740"/>
<gene>
    <name evidence="2" type="ordered locus">NT01CX_0205</name>
</gene>
<reference evidence="2 3" key="1">
    <citation type="journal article" date="2006" name="Nat. Biotechnol.">
        <title>The genome and transcriptomes of the anti-tumor agent Clostridium novyi-NT.</title>
        <authorList>
            <person name="Bettegowda C."/>
            <person name="Huang X."/>
            <person name="Lin J."/>
            <person name="Cheong I."/>
            <person name="Kohli M."/>
            <person name="Szabo S.A."/>
            <person name="Zhang X."/>
            <person name="Diaz L.A. Jr."/>
            <person name="Velculescu V.E."/>
            <person name="Parmigiani G."/>
            <person name="Kinzler K.W."/>
            <person name="Vogelstein B."/>
            <person name="Zhou S."/>
        </authorList>
    </citation>
    <scope>NUCLEOTIDE SEQUENCE [LARGE SCALE GENOMIC DNA]</scope>
    <source>
        <strain evidence="2 3">NT</strain>
    </source>
</reference>
<protein>
    <recommendedName>
        <fullName evidence="4">Type I-B CRISPR-associated protein Cas8b/Csh1</fullName>
    </recommendedName>
</protein>
<dbReference type="RefSeq" id="WP_011722697.1">
    <property type="nucleotide sequence ID" value="NC_008593.1"/>
</dbReference>
<accession>A0Q257</accession>
<evidence type="ECO:0000313" key="2">
    <source>
        <dbReference type="EMBL" id="ABK62336.1"/>
    </source>
</evidence>
<dbReference type="HOGENOM" id="CLU_033146_0_0_9"/>
<keyword evidence="3" id="KW-1185">Reference proteome</keyword>
<dbReference type="NCBIfam" id="TIGR02591">
    <property type="entry name" value="cas_Csh1"/>
    <property type="match status" value="1"/>
</dbReference>
<organism evidence="2 3">
    <name type="scientific">Clostridium novyi (strain NT)</name>
    <dbReference type="NCBI Taxonomy" id="386415"/>
    <lineage>
        <taxon>Bacteria</taxon>
        <taxon>Bacillati</taxon>
        <taxon>Bacillota</taxon>
        <taxon>Clostridia</taxon>
        <taxon>Eubacteriales</taxon>
        <taxon>Clostridiaceae</taxon>
        <taxon>Clostridium</taxon>
    </lineage>
</organism>
<keyword evidence="1" id="KW-0175">Coiled coil</keyword>
<feature type="coiled-coil region" evidence="1">
    <location>
        <begin position="133"/>
        <end position="160"/>
    </location>
</feature>
<evidence type="ECO:0000313" key="3">
    <source>
        <dbReference type="Proteomes" id="UP000008220"/>
    </source>
</evidence>
<dbReference type="InterPro" id="IPR013420">
    <property type="entry name" value="CRISPR-assoc_prot_Cas8b/Csh1_C"/>
</dbReference>
<dbReference type="Proteomes" id="UP000008220">
    <property type="component" value="Chromosome"/>
</dbReference>
<dbReference type="STRING" id="386415.NT01CX_0205"/>
<dbReference type="KEGG" id="cno:NT01CX_0205"/>
<sequence>MLKQAVDYLLSSYSEDKIDNVIAKNYIPDDGDYIILEETEDGFRELERLVIKKHNKTKEIDTTGFINFDFICIADYLSAVKDTNKSIEKKKVIHSNNYFTFFVKKDSFLNGKLTNEIIHSYYEALRNPQNKYKQNKLKMYEEAEKELGKVNEERLDKIEQWILNNVYDLVPKDSKEKTYLKIFFKYDLSEYEKESKKYLIPNIYNNTDWNSYIEDTLYGLPNNNMGLNSKKPYLENKTRKTTIPFLISLKQVLLQKKLFDFLMNMANKGKVNIYLNKEKIIALNNNESLNEDFQGIYMRIKKGKELEILDFDVIEDYKVRLREPIKIQNVLKINYDKLDRNPQDMYKQINLVESLKSLVNEILFSKFLNTNYFTEPKDLSINNSNLKMNLLLSRNVLFNWFVKGREQGAREALNRVSLSLIKGAINNGYIVRASEQFNLRCALKKYFKGEEISMADVLKGVKDSLRKKINIKYDENTPSIENDQEYYFAVGQLTGYFISLNKSKNRPHSLANPVINARNDKRIKDELIKLYKKYNYTIPYVKGRFENLMAMVKSYEPTGNVQDDLIIAGYLHSNLIFEKSQNHDDKNGGNGDDE</sequence>